<name>A0A9P7C7Q7_9FUNG</name>
<evidence type="ECO:0000313" key="3">
    <source>
        <dbReference type="Proteomes" id="UP000740926"/>
    </source>
</evidence>
<dbReference type="Proteomes" id="UP000740926">
    <property type="component" value="Unassembled WGS sequence"/>
</dbReference>
<keyword evidence="3" id="KW-1185">Reference proteome</keyword>
<sequence length="240" mass="26427">MAQQPPGHPAIDDQCEHTEHLQAHVQVRPEHQEREDAGHESRRHQQRPPQRQWLLQMQRHPAQHHQATAGHRCIAGQHGRRQRQVGPQCQQGHPQRQQPQADGPLPQYRLPAQHHQQQREADGDADAEQEAKHGDGGKIQGHAALVGRGRRAHLSALPRDACGVAWPGVDARSENGEQCHRCTRRIRGKPRSCPCTRGTSVASTTALSSTCSRRTTLRLPRWASSAAGPVMAAAIPAGSA</sequence>
<comment type="caution">
    <text evidence="2">The sequence shown here is derived from an EMBL/GenBank/DDBJ whole genome shotgun (WGS) entry which is preliminary data.</text>
</comment>
<accession>A0A9P7C7Q7</accession>
<feature type="region of interest" description="Disordered" evidence="1">
    <location>
        <begin position="1"/>
        <end position="140"/>
    </location>
</feature>
<gene>
    <name evidence="2" type="ORF">G6F50_014475</name>
</gene>
<protein>
    <submittedName>
        <fullName evidence="2">Uncharacterized protein</fullName>
    </submittedName>
</protein>
<evidence type="ECO:0000256" key="1">
    <source>
        <dbReference type="SAM" id="MobiDB-lite"/>
    </source>
</evidence>
<proteinExistence type="predicted"/>
<dbReference type="EMBL" id="JAANIU010006952">
    <property type="protein sequence ID" value="KAG1539604.1"/>
    <property type="molecule type" value="Genomic_DNA"/>
</dbReference>
<feature type="compositionally biased region" description="Low complexity" evidence="1">
    <location>
        <begin position="87"/>
        <end position="100"/>
    </location>
</feature>
<dbReference type="AlphaFoldDB" id="A0A9P7C7Q7"/>
<feature type="compositionally biased region" description="Basic and acidic residues" evidence="1">
    <location>
        <begin position="10"/>
        <end position="40"/>
    </location>
</feature>
<feature type="compositionally biased region" description="Low complexity" evidence="1">
    <location>
        <begin position="47"/>
        <end position="59"/>
    </location>
</feature>
<organism evidence="2 3">
    <name type="scientific">Rhizopus delemar</name>
    <dbReference type="NCBI Taxonomy" id="936053"/>
    <lineage>
        <taxon>Eukaryota</taxon>
        <taxon>Fungi</taxon>
        <taxon>Fungi incertae sedis</taxon>
        <taxon>Mucoromycota</taxon>
        <taxon>Mucoromycotina</taxon>
        <taxon>Mucoromycetes</taxon>
        <taxon>Mucorales</taxon>
        <taxon>Mucorineae</taxon>
        <taxon>Rhizopodaceae</taxon>
        <taxon>Rhizopus</taxon>
    </lineage>
</organism>
<reference evidence="2 3" key="1">
    <citation type="journal article" date="2020" name="Microb. Genom.">
        <title>Genetic diversity of clinical and environmental Mucorales isolates obtained from an investigation of mucormycosis cases among solid organ transplant recipients.</title>
        <authorList>
            <person name="Nguyen M.H."/>
            <person name="Kaul D."/>
            <person name="Muto C."/>
            <person name="Cheng S.J."/>
            <person name="Richter R.A."/>
            <person name="Bruno V.M."/>
            <person name="Liu G."/>
            <person name="Beyhan S."/>
            <person name="Sundermann A.J."/>
            <person name="Mounaud S."/>
            <person name="Pasculle A.W."/>
            <person name="Nierman W.C."/>
            <person name="Driscoll E."/>
            <person name="Cumbie R."/>
            <person name="Clancy C.J."/>
            <person name="Dupont C.L."/>
        </authorList>
    </citation>
    <scope>NUCLEOTIDE SEQUENCE [LARGE SCALE GENOMIC DNA]</scope>
    <source>
        <strain evidence="2 3">GL24</strain>
    </source>
</reference>
<evidence type="ECO:0000313" key="2">
    <source>
        <dbReference type="EMBL" id="KAG1539604.1"/>
    </source>
</evidence>